<feature type="transmembrane region" description="Helical" evidence="8">
    <location>
        <begin position="6"/>
        <end position="26"/>
    </location>
</feature>
<evidence type="ECO:0000313" key="10">
    <source>
        <dbReference type="Proteomes" id="UP000830343"/>
    </source>
</evidence>
<keyword evidence="7 8" id="KW-0472">Membrane</keyword>
<keyword evidence="5" id="KW-0133">Cell shape</keyword>
<comment type="similarity">
    <text evidence="2">Belongs to the MreD family.</text>
</comment>
<comment type="subcellular location">
    <subcellularLocation>
        <location evidence="1">Cell membrane</location>
        <topology evidence="1">Multi-pass membrane protein</topology>
    </subcellularLocation>
</comment>
<protein>
    <submittedName>
        <fullName evidence="9">Rod shape-determining protein MreD</fullName>
    </submittedName>
</protein>
<evidence type="ECO:0000256" key="2">
    <source>
        <dbReference type="ARBA" id="ARBA00007776"/>
    </source>
</evidence>
<dbReference type="Proteomes" id="UP000830343">
    <property type="component" value="Chromosome"/>
</dbReference>
<evidence type="ECO:0000256" key="3">
    <source>
        <dbReference type="ARBA" id="ARBA00022475"/>
    </source>
</evidence>
<keyword evidence="4 8" id="KW-0812">Transmembrane</keyword>
<evidence type="ECO:0000256" key="7">
    <source>
        <dbReference type="ARBA" id="ARBA00023136"/>
    </source>
</evidence>
<organism evidence="9 10">
    <name type="scientific">Macrococcus armenti</name>
    <dbReference type="NCBI Taxonomy" id="2875764"/>
    <lineage>
        <taxon>Bacteria</taxon>
        <taxon>Bacillati</taxon>
        <taxon>Bacillota</taxon>
        <taxon>Bacilli</taxon>
        <taxon>Bacillales</taxon>
        <taxon>Staphylococcaceae</taxon>
        <taxon>Macrococcus</taxon>
    </lineage>
</organism>
<evidence type="ECO:0000256" key="4">
    <source>
        <dbReference type="ARBA" id="ARBA00022692"/>
    </source>
</evidence>
<evidence type="ECO:0000256" key="8">
    <source>
        <dbReference type="SAM" id="Phobius"/>
    </source>
</evidence>
<proteinExistence type="inferred from homology"/>
<dbReference type="RefSeq" id="WP_243365201.1">
    <property type="nucleotide sequence ID" value="NZ_CP094348.1"/>
</dbReference>
<keyword evidence="10" id="KW-1185">Reference proteome</keyword>
<dbReference type="EMBL" id="CP094348">
    <property type="protein sequence ID" value="UOB19825.1"/>
    <property type="molecule type" value="Genomic_DNA"/>
</dbReference>
<feature type="transmembrane region" description="Helical" evidence="8">
    <location>
        <begin position="33"/>
        <end position="50"/>
    </location>
</feature>
<accession>A0ABY3ZSG7</accession>
<dbReference type="Pfam" id="PF04093">
    <property type="entry name" value="MreD"/>
    <property type="match status" value="1"/>
</dbReference>
<dbReference type="InterPro" id="IPR007227">
    <property type="entry name" value="Cell_shape_determining_MreD"/>
</dbReference>
<evidence type="ECO:0000313" key="9">
    <source>
        <dbReference type="EMBL" id="UOB19825.1"/>
    </source>
</evidence>
<keyword evidence="6 8" id="KW-1133">Transmembrane helix</keyword>
<evidence type="ECO:0000256" key="1">
    <source>
        <dbReference type="ARBA" id="ARBA00004651"/>
    </source>
</evidence>
<feature type="transmembrane region" description="Helical" evidence="8">
    <location>
        <begin position="105"/>
        <end position="130"/>
    </location>
</feature>
<gene>
    <name evidence="9" type="primary">mreD</name>
    <name evidence="9" type="ORF">MRZ06_07200</name>
</gene>
<evidence type="ECO:0000256" key="5">
    <source>
        <dbReference type="ARBA" id="ARBA00022960"/>
    </source>
</evidence>
<dbReference type="NCBIfam" id="TIGR03426">
    <property type="entry name" value="shape_MreD"/>
    <property type="match status" value="1"/>
</dbReference>
<reference evidence="9" key="2">
    <citation type="submission" date="2022-04" db="EMBL/GenBank/DDBJ databases">
        <title>Antimicrobial genetic elements in methicillin-resistant Macrococcus armenti.</title>
        <authorList>
            <person name="Keller J.E."/>
            <person name="Schwendener S."/>
            <person name="Pantucek R."/>
            <person name="Perreten V."/>
        </authorList>
    </citation>
    <scope>NUCLEOTIDE SEQUENCE</scope>
    <source>
        <strain evidence="9">CCM 2609</strain>
    </source>
</reference>
<feature type="transmembrane region" description="Helical" evidence="8">
    <location>
        <begin position="136"/>
        <end position="159"/>
    </location>
</feature>
<reference evidence="9" key="1">
    <citation type="submission" date="2022-03" db="EMBL/GenBank/DDBJ databases">
        <authorList>
            <person name="Vrbovska V."/>
            <person name="Kovarovic V."/>
            <person name="Botka T."/>
            <person name="Pantucek R."/>
        </authorList>
    </citation>
    <scope>NUCLEOTIDE SEQUENCE</scope>
    <source>
        <strain evidence="9">CCM 2609</strain>
    </source>
</reference>
<feature type="transmembrane region" description="Helical" evidence="8">
    <location>
        <begin position="70"/>
        <end position="93"/>
    </location>
</feature>
<name>A0ABY3ZSG7_9STAP</name>
<sequence length="167" mass="19591">MQVMIYPVIAILLLLLNNLITTYVPLRIFQTDLYFIPHLLLIYLLILTVYKNPKIALILSILTGILCDVYLGNIYGLYTFGFIISVLLMDQLFKVFYKDIKMMIVLLLFFVMLFEHFMFIIMKILGFISIGYFTFILTHLVPTLLLNFLFIVIVFPLLLKLLDKYSN</sequence>
<evidence type="ECO:0000256" key="6">
    <source>
        <dbReference type="ARBA" id="ARBA00022989"/>
    </source>
</evidence>
<keyword evidence="3" id="KW-1003">Cell membrane</keyword>